<accession>A0A0S6VYI0</accession>
<gene>
    <name evidence="4" type="ORF">U14_01762</name>
</gene>
<dbReference type="PROSITE" id="PS51257">
    <property type="entry name" value="PROKAR_LIPOPROTEIN"/>
    <property type="match status" value="1"/>
</dbReference>
<dbReference type="AlphaFoldDB" id="A0A0S6VYI0"/>
<dbReference type="Pfam" id="PF07589">
    <property type="entry name" value="PEP-CTERM"/>
    <property type="match status" value="1"/>
</dbReference>
<evidence type="ECO:0008006" key="6">
    <source>
        <dbReference type="Google" id="ProtNLM"/>
    </source>
</evidence>
<proteinExistence type="predicted"/>
<feature type="domain" description="DUF4114" evidence="3">
    <location>
        <begin position="147"/>
        <end position="224"/>
    </location>
</feature>
<dbReference type="HOGENOM" id="CLU_094506_0_0_0"/>
<evidence type="ECO:0000259" key="3">
    <source>
        <dbReference type="Pfam" id="PF13448"/>
    </source>
</evidence>
<protein>
    <recommendedName>
        <fullName evidence="6">PEP-CTERM protein-sorting domain-containing protein</fullName>
    </recommendedName>
</protein>
<dbReference type="Proteomes" id="UP000030700">
    <property type="component" value="Unassembled WGS sequence"/>
</dbReference>
<dbReference type="STRING" id="1499966.U14_01762"/>
<reference evidence="4 5" key="1">
    <citation type="journal article" date="2015" name="PeerJ">
        <title>First genomic representation of candidate bacterial phylum KSB3 points to enhanced environmental sensing as a trigger of wastewater bulking.</title>
        <authorList>
            <person name="Sekiguchi Y."/>
            <person name="Ohashi A."/>
            <person name="Parks D.H."/>
            <person name="Yamauchi T."/>
            <person name="Tyson G.W."/>
            <person name="Hugenholtz P."/>
        </authorList>
    </citation>
    <scope>NUCLEOTIDE SEQUENCE [LARGE SCALE GENOMIC DNA]</scope>
</reference>
<evidence type="ECO:0000313" key="4">
    <source>
        <dbReference type="EMBL" id="GAK50531.1"/>
    </source>
</evidence>
<keyword evidence="1" id="KW-0732">Signal</keyword>
<sequence length="256" mass="27425">MKKFLVILAVSVLSCGLAGSAMALSFGDSSDGKSLQQVFNEFTVGGNSSVNTLKDYLEYDEFWKQTASMQSAVTMVVEIAGFKDTNVFGIYDAANSNNRVELFSGIASPGIANGGMAVFTILDNGDVYVNYQKVATTFSGAMFGFYLDSSARNGGGLFFSDTSLNQDGFDHMAAYQGLDKDMVRLNSNAPANGLLWTSNEYILAWEDLYGGGDSDYQDFVAMVESVDPAVPEPSTVLLLGAGVLGMVAFGRKYVKK</sequence>
<feature type="chain" id="PRO_5006631526" description="PEP-CTERM protein-sorting domain-containing protein" evidence="1">
    <location>
        <begin position="24"/>
        <end position="256"/>
    </location>
</feature>
<evidence type="ECO:0000313" key="5">
    <source>
        <dbReference type="Proteomes" id="UP000030700"/>
    </source>
</evidence>
<name>A0A0S6VYI0_9BACT</name>
<dbReference type="EMBL" id="DF820456">
    <property type="protein sequence ID" value="GAK50531.1"/>
    <property type="molecule type" value="Genomic_DNA"/>
</dbReference>
<dbReference type="NCBIfam" id="TIGR02595">
    <property type="entry name" value="PEP_CTERM"/>
    <property type="match status" value="1"/>
</dbReference>
<organism evidence="4 5">
    <name type="scientific">Candidatus Moduliflexus flocculans</name>
    <dbReference type="NCBI Taxonomy" id="1499966"/>
    <lineage>
        <taxon>Bacteria</taxon>
        <taxon>Candidatus Moduliflexota</taxon>
        <taxon>Candidatus Moduliflexia</taxon>
        <taxon>Candidatus Moduliflexales</taxon>
        <taxon>Candidatus Moduliflexaceae</taxon>
    </lineage>
</organism>
<dbReference type="Pfam" id="PF13448">
    <property type="entry name" value="DUF4114"/>
    <property type="match status" value="1"/>
</dbReference>
<dbReference type="InterPro" id="IPR025193">
    <property type="entry name" value="DUF4114"/>
</dbReference>
<feature type="domain" description="Ice-binding protein C-terminal" evidence="2">
    <location>
        <begin position="229"/>
        <end position="252"/>
    </location>
</feature>
<feature type="signal peptide" evidence="1">
    <location>
        <begin position="1"/>
        <end position="23"/>
    </location>
</feature>
<keyword evidence="5" id="KW-1185">Reference proteome</keyword>
<evidence type="ECO:0000256" key="1">
    <source>
        <dbReference type="SAM" id="SignalP"/>
    </source>
</evidence>
<dbReference type="InterPro" id="IPR013424">
    <property type="entry name" value="Ice-binding_C"/>
</dbReference>
<evidence type="ECO:0000259" key="2">
    <source>
        <dbReference type="Pfam" id="PF07589"/>
    </source>
</evidence>